<reference evidence="1 2" key="1">
    <citation type="submission" date="2018-11" db="EMBL/GenBank/DDBJ databases">
        <title>Genome assembly of Steccherinum ochraceum LE-BIN_3174, the white-rot fungus of the Steccherinaceae family (The Residual Polyporoid clade, Polyporales, Basidiomycota).</title>
        <authorList>
            <person name="Fedorova T.V."/>
            <person name="Glazunova O.A."/>
            <person name="Landesman E.O."/>
            <person name="Moiseenko K.V."/>
            <person name="Psurtseva N.V."/>
            <person name="Savinova O.S."/>
            <person name="Shakhova N.V."/>
            <person name="Tyazhelova T.V."/>
            <person name="Vasina D.V."/>
        </authorList>
    </citation>
    <scope>NUCLEOTIDE SEQUENCE [LARGE SCALE GENOMIC DNA]</scope>
    <source>
        <strain evidence="1 2">LE-BIN_3174</strain>
    </source>
</reference>
<evidence type="ECO:0000313" key="1">
    <source>
        <dbReference type="EMBL" id="TCD62021.1"/>
    </source>
</evidence>
<organism evidence="1 2">
    <name type="scientific">Steccherinum ochraceum</name>
    <dbReference type="NCBI Taxonomy" id="92696"/>
    <lineage>
        <taxon>Eukaryota</taxon>
        <taxon>Fungi</taxon>
        <taxon>Dikarya</taxon>
        <taxon>Basidiomycota</taxon>
        <taxon>Agaricomycotina</taxon>
        <taxon>Agaricomycetes</taxon>
        <taxon>Polyporales</taxon>
        <taxon>Steccherinaceae</taxon>
        <taxon>Steccherinum</taxon>
    </lineage>
</organism>
<comment type="caution">
    <text evidence="1">The sequence shown here is derived from an EMBL/GenBank/DDBJ whole genome shotgun (WGS) entry which is preliminary data.</text>
</comment>
<name>A0A4R0R430_9APHY</name>
<accession>A0A4R0R430</accession>
<sequence>MSSSAALPSQRLVLVPQKLYVPKTKPKDADTLYPFPPIPFLIRSAPGKVSSGIPLSTIFAAPSEAAAAAHLNQVLVDPSEKVFKDAYRAYLRILWPGYEHVEFVTSIPLRTSTGRITRAQLVLFVAKTVKQYFASLAAHTPLPTQAQWAVAPRGKYRTEDLVLVALHLAHGNTFQAEFKVPA</sequence>
<keyword evidence="2" id="KW-1185">Reference proteome</keyword>
<protein>
    <submittedName>
        <fullName evidence="1">Uncharacterized protein</fullName>
    </submittedName>
</protein>
<gene>
    <name evidence="1" type="ORF">EIP91_007616</name>
</gene>
<dbReference type="EMBL" id="RWJN01000410">
    <property type="protein sequence ID" value="TCD62021.1"/>
    <property type="molecule type" value="Genomic_DNA"/>
</dbReference>
<dbReference type="AlphaFoldDB" id="A0A4R0R430"/>
<proteinExistence type="predicted"/>
<evidence type="ECO:0000313" key="2">
    <source>
        <dbReference type="Proteomes" id="UP000292702"/>
    </source>
</evidence>
<dbReference type="Proteomes" id="UP000292702">
    <property type="component" value="Unassembled WGS sequence"/>
</dbReference>
<dbReference type="OrthoDB" id="2662268at2759"/>